<dbReference type="RefSeq" id="XP_005643339.1">
    <property type="nucleotide sequence ID" value="XM_005643282.1"/>
</dbReference>
<dbReference type="PANTHER" id="PTHR34044:SF1">
    <property type="entry name" value="NUCLEAR PROTEIN"/>
    <property type="match status" value="1"/>
</dbReference>
<protein>
    <submittedName>
        <fullName evidence="1">Uncharacterized protein</fullName>
    </submittedName>
</protein>
<comment type="caution">
    <text evidence="1">The sequence shown here is derived from an EMBL/GenBank/DDBJ whole genome shotgun (WGS) entry which is preliminary data.</text>
</comment>
<evidence type="ECO:0000313" key="2">
    <source>
        <dbReference type="Proteomes" id="UP000007264"/>
    </source>
</evidence>
<dbReference type="KEGG" id="csl:COCSUDRAFT_26256"/>
<proteinExistence type="predicted"/>
<dbReference type="STRING" id="574566.I0YK76"/>
<evidence type="ECO:0000313" key="1">
    <source>
        <dbReference type="EMBL" id="EIE18795.1"/>
    </source>
</evidence>
<dbReference type="eggNOG" id="ENOG502QRWE">
    <property type="taxonomic scope" value="Eukaryota"/>
</dbReference>
<organism evidence="1 2">
    <name type="scientific">Coccomyxa subellipsoidea (strain C-169)</name>
    <name type="common">Green microalga</name>
    <dbReference type="NCBI Taxonomy" id="574566"/>
    <lineage>
        <taxon>Eukaryota</taxon>
        <taxon>Viridiplantae</taxon>
        <taxon>Chlorophyta</taxon>
        <taxon>core chlorophytes</taxon>
        <taxon>Trebouxiophyceae</taxon>
        <taxon>Trebouxiophyceae incertae sedis</taxon>
        <taxon>Coccomyxaceae</taxon>
        <taxon>Coccomyxa</taxon>
        <taxon>Coccomyxa subellipsoidea</taxon>
    </lineage>
</organism>
<gene>
    <name evidence="1" type="ORF">COCSUDRAFT_26256</name>
</gene>
<name>I0YK76_COCSC</name>
<accession>I0YK76</accession>
<keyword evidence="2" id="KW-1185">Reference proteome</keyword>
<reference evidence="1 2" key="1">
    <citation type="journal article" date="2012" name="Genome Biol.">
        <title>The genome of the polar eukaryotic microalga coccomyxa subellipsoidea reveals traits of cold adaptation.</title>
        <authorList>
            <person name="Blanc G."/>
            <person name="Agarkova I."/>
            <person name="Grimwood J."/>
            <person name="Kuo A."/>
            <person name="Brueggeman A."/>
            <person name="Dunigan D."/>
            <person name="Gurnon J."/>
            <person name="Ladunga I."/>
            <person name="Lindquist E."/>
            <person name="Lucas S."/>
            <person name="Pangilinan J."/>
            <person name="Proschold T."/>
            <person name="Salamov A."/>
            <person name="Schmutz J."/>
            <person name="Weeks D."/>
            <person name="Yamada T."/>
            <person name="Claverie J.M."/>
            <person name="Grigoriev I."/>
            <person name="Van Etten J."/>
            <person name="Lomsadze A."/>
            <person name="Borodovsky M."/>
        </authorList>
    </citation>
    <scope>NUCLEOTIDE SEQUENCE [LARGE SCALE GENOMIC DNA]</scope>
    <source>
        <strain evidence="1 2">C-169</strain>
    </source>
</reference>
<dbReference type="EMBL" id="AGSI01000022">
    <property type="protein sequence ID" value="EIE18795.1"/>
    <property type="molecule type" value="Genomic_DNA"/>
</dbReference>
<dbReference type="GeneID" id="17036724"/>
<sequence>MAVRSQGGEQVFTIVGRGRVGAALAEMGKDDVLVGRGGRIPEGPQGPVIVCTRNDALDDVVSMTPPDRKKDLVFIQNGMLQPWLDGQGLGDNTQVLVYFAVAKKGEAPLDGKTDLNPEGLTAAWGIHAEAVAERLKANGLSCSTPDRPEFDKAMLEKLIWISAYMLVGARHSANIGDVERQHRSEVGSLIEELGAGGAAELGVTLDSNFAERLHAYSRSVAHFPTAVKEFQWRNGWFHDISKKALAEGRADPFPTHTAWLKDLGVA</sequence>
<dbReference type="Proteomes" id="UP000007264">
    <property type="component" value="Unassembled WGS sequence"/>
</dbReference>
<dbReference type="PANTHER" id="PTHR34044">
    <property type="entry name" value="NUCLEAR PROTEIN"/>
    <property type="match status" value="1"/>
</dbReference>
<dbReference type="OrthoDB" id="38730at2759"/>
<dbReference type="AlphaFoldDB" id="I0YK76"/>